<evidence type="ECO:0000313" key="2">
    <source>
        <dbReference type="Proteomes" id="UP000027616"/>
    </source>
</evidence>
<reference evidence="1 2" key="1">
    <citation type="journal article" date="2015" name="Genome Announc.">
        <title>Complete Genome Sequence of the Novel Leech Symbiont Mucinivorans hirudinis M3T.</title>
        <authorList>
            <person name="Nelson M.C."/>
            <person name="Bomar L."/>
            <person name="Graf J."/>
        </authorList>
    </citation>
    <scope>NUCLEOTIDE SEQUENCE [LARGE SCALE GENOMIC DNA]</scope>
    <source>
        <strain evidence="2">M3</strain>
    </source>
</reference>
<dbReference type="AlphaFoldDB" id="A0A060RA58"/>
<gene>
    <name evidence="1" type="ORF">BN938_2446</name>
</gene>
<evidence type="ECO:0000313" key="1">
    <source>
        <dbReference type="EMBL" id="CDN32516.1"/>
    </source>
</evidence>
<dbReference type="Proteomes" id="UP000027616">
    <property type="component" value="Chromosome I"/>
</dbReference>
<name>A0A060RA58_9BACT</name>
<proteinExistence type="predicted"/>
<keyword evidence="2" id="KW-1185">Reference proteome</keyword>
<dbReference type="HOGENOM" id="CLU_3202193_0_0_10"/>
<dbReference type="KEGG" id="rbc:BN938_2446"/>
<dbReference type="EMBL" id="HG934468">
    <property type="protein sequence ID" value="CDN32516.1"/>
    <property type="molecule type" value="Genomic_DNA"/>
</dbReference>
<accession>A0A060RA58</accession>
<organism evidence="1 2">
    <name type="scientific">Mucinivorans hirudinis</name>
    <dbReference type="NCBI Taxonomy" id="1433126"/>
    <lineage>
        <taxon>Bacteria</taxon>
        <taxon>Pseudomonadati</taxon>
        <taxon>Bacteroidota</taxon>
        <taxon>Bacteroidia</taxon>
        <taxon>Bacteroidales</taxon>
        <taxon>Rikenellaceae</taxon>
        <taxon>Mucinivorans</taxon>
    </lineage>
</organism>
<dbReference type="STRING" id="1433126.BN938_2446"/>
<protein>
    <submittedName>
        <fullName evidence="1">Uncharacterized protein</fullName>
    </submittedName>
</protein>
<sequence length="45" mass="5151">MYISVYYPVIVKSIANTTTATQMESYSQPSHRLWSSAEPSEIYGY</sequence>